<sequence length="143" mass="16922">MSLPPHVDARHRIVMFDGVCKLCHGWSRFLIRFDRQRQFRLCTVQSPAGQDLLRWAALPTDQFDTMVYIEDGRIYTKSDAFLKVIGHMNYPFRLAALGWLLPRALRDWLYDRVAQNRYRIFGRFDVCLLPTPDHEARFVQPSH</sequence>
<dbReference type="EMBL" id="SHKX01000010">
    <property type="protein sequence ID" value="RZU47842.1"/>
    <property type="molecule type" value="Genomic_DNA"/>
</dbReference>
<evidence type="ECO:0000313" key="1">
    <source>
        <dbReference type="EMBL" id="RZU47842.1"/>
    </source>
</evidence>
<dbReference type="Pfam" id="PF04134">
    <property type="entry name" value="DCC1-like"/>
    <property type="match status" value="1"/>
</dbReference>
<dbReference type="InterPro" id="IPR052927">
    <property type="entry name" value="DCC_oxidoreductase"/>
</dbReference>
<dbReference type="OrthoDB" id="9785438at2"/>
<organism evidence="1 2">
    <name type="scientific">Fluviicoccus keumensis</name>
    <dbReference type="NCBI Taxonomy" id="1435465"/>
    <lineage>
        <taxon>Bacteria</taxon>
        <taxon>Pseudomonadati</taxon>
        <taxon>Pseudomonadota</taxon>
        <taxon>Gammaproteobacteria</taxon>
        <taxon>Moraxellales</taxon>
        <taxon>Moraxellaceae</taxon>
        <taxon>Fluviicoccus</taxon>
    </lineage>
</organism>
<dbReference type="GO" id="GO:0015035">
    <property type="term" value="F:protein-disulfide reductase activity"/>
    <property type="evidence" value="ECO:0007669"/>
    <property type="project" value="InterPro"/>
</dbReference>
<evidence type="ECO:0000313" key="2">
    <source>
        <dbReference type="Proteomes" id="UP000292423"/>
    </source>
</evidence>
<reference evidence="1 2" key="1">
    <citation type="submission" date="2019-02" db="EMBL/GenBank/DDBJ databases">
        <title>Genomic Encyclopedia of Type Strains, Phase IV (KMG-IV): sequencing the most valuable type-strain genomes for metagenomic binning, comparative biology and taxonomic classification.</title>
        <authorList>
            <person name="Goeker M."/>
        </authorList>
    </citation>
    <scope>NUCLEOTIDE SEQUENCE [LARGE SCALE GENOMIC DNA]</scope>
    <source>
        <strain evidence="1 2">DSM 105135</strain>
    </source>
</reference>
<dbReference type="InterPro" id="IPR007263">
    <property type="entry name" value="DCC1-like"/>
</dbReference>
<gene>
    <name evidence="1" type="ORF">EV700_0809</name>
</gene>
<protein>
    <submittedName>
        <fullName evidence="1">Putative DCC family thiol-disulfide oxidoreductase YuxK</fullName>
    </submittedName>
</protein>
<dbReference type="PANTHER" id="PTHR33639">
    <property type="entry name" value="THIOL-DISULFIDE OXIDOREDUCTASE DCC"/>
    <property type="match status" value="1"/>
</dbReference>
<dbReference type="RefSeq" id="WP_130411055.1">
    <property type="nucleotide sequence ID" value="NZ_SHKX01000010.1"/>
</dbReference>
<dbReference type="Proteomes" id="UP000292423">
    <property type="component" value="Unassembled WGS sequence"/>
</dbReference>
<dbReference type="AlphaFoldDB" id="A0A4Q7ZB59"/>
<proteinExistence type="predicted"/>
<name>A0A4Q7ZB59_9GAMM</name>
<keyword evidence="2" id="KW-1185">Reference proteome</keyword>
<comment type="caution">
    <text evidence="1">The sequence shown here is derived from an EMBL/GenBank/DDBJ whole genome shotgun (WGS) entry which is preliminary data.</text>
</comment>
<accession>A0A4Q7ZB59</accession>
<dbReference type="PANTHER" id="PTHR33639:SF2">
    <property type="entry name" value="DUF393 DOMAIN-CONTAINING PROTEIN"/>
    <property type="match status" value="1"/>
</dbReference>